<name>A0A9D4Q9X8_RHISA</name>
<gene>
    <name evidence="1" type="ORF">HPB52_011880</name>
</gene>
<evidence type="ECO:0000313" key="1">
    <source>
        <dbReference type="EMBL" id="KAH7972396.1"/>
    </source>
</evidence>
<keyword evidence="2" id="KW-1185">Reference proteome</keyword>
<organism evidence="1 2">
    <name type="scientific">Rhipicephalus sanguineus</name>
    <name type="common">Brown dog tick</name>
    <name type="synonym">Ixodes sanguineus</name>
    <dbReference type="NCBI Taxonomy" id="34632"/>
    <lineage>
        <taxon>Eukaryota</taxon>
        <taxon>Metazoa</taxon>
        <taxon>Ecdysozoa</taxon>
        <taxon>Arthropoda</taxon>
        <taxon>Chelicerata</taxon>
        <taxon>Arachnida</taxon>
        <taxon>Acari</taxon>
        <taxon>Parasitiformes</taxon>
        <taxon>Ixodida</taxon>
        <taxon>Ixodoidea</taxon>
        <taxon>Ixodidae</taxon>
        <taxon>Rhipicephalinae</taxon>
        <taxon>Rhipicephalus</taxon>
        <taxon>Rhipicephalus</taxon>
    </lineage>
</organism>
<reference evidence="1" key="1">
    <citation type="journal article" date="2020" name="Cell">
        <title>Large-Scale Comparative Analyses of Tick Genomes Elucidate Their Genetic Diversity and Vector Capacities.</title>
        <authorList>
            <consortium name="Tick Genome and Microbiome Consortium (TIGMIC)"/>
            <person name="Jia N."/>
            <person name="Wang J."/>
            <person name="Shi W."/>
            <person name="Du L."/>
            <person name="Sun Y."/>
            <person name="Zhan W."/>
            <person name="Jiang J.F."/>
            <person name="Wang Q."/>
            <person name="Zhang B."/>
            <person name="Ji P."/>
            <person name="Bell-Sakyi L."/>
            <person name="Cui X.M."/>
            <person name="Yuan T.T."/>
            <person name="Jiang B.G."/>
            <person name="Yang W.F."/>
            <person name="Lam T.T."/>
            <person name="Chang Q.C."/>
            <person name="Ding S.J."/>
            <person name="Wang X.J."/>
            <person name="Zhu J.G."/>
            <person name="Ruan X.D."/>
            <person name="Zhao L."/>
            <person name="Wei J.T."/>
            <person name="Ye R.Z."/>
            <person name="Que T.C."/>
            <person name="Du C.H."/>
            <person name="Zhou Y.H."/>
            <person name="Cheng J.X."/>
            <person name="Dai P.F."/>
            <person name="Guo W.B."/>
            <person name="Han X.H."/>
            <person name="Huang E.J."/>
            <person name="Li L.F."/>
            <person name="Wei W."/>
            <person name="Gao Y.C."/>
            <person name="Liu J.Z."/>
            <person name="Shao H.Z."/>
            <person name="Wang X."/>
            <person name="Wang C.C."/>
            <person name="Yang T.C."/>
            <person name="Huo Q.B."/>
            <person name="Li W."/>
            <person name="Chen H.Y."/>
            <person name="Chen S.E."/>
            <person name="Zhou L.G."/>
            <person name="Ni X.B."/>
            <person name="Tian J.H."/>
            <person name="Sheng Y."/>
            <person name="Liu T."/>
            <person name="Pan Y.S."/>
            <person name="Xia L.Y."/>
            <person name="Li J."/>
            <person name="Zhao F."/>
            <person name="Cao W.C."/>
        </authorList>
    </citation>
    <scope>NUCLEOTIDE SEQUENCE</scope>
    <source>
        <strain evidence="1">Rsan-2018</strain>
    </source>
</reference>
<dbReference type="Proteomes" id="UP000821837">
    <property type="component" value="Chromosome 11"/>
</dbReference>
<dbReference type="EMBL" id="JABSTV010001247">
    <property type="protein sequence ID" value="KAH7972396.1"/>
    <property type="molecule type" value="Genomic_DNA"/>
</dbReference>
<accession>A0A9D4Q9X8</accession>
<evidence type="ECO:0000313" key="2">
    <source>
        <dbReference type="Proteomes" id="UP000821837"/>
    </source>
</evidence>
<reference evidence="1" key="2">
    <citation type="submission" date="2021-09" db="EMBL/GenBank/DDBJ databases">
        <authorList>
            <person name="Jia N."/>
            <person name="Wang J."/>
            <person name="Shi W."/>
            <person name="Du L."/>
            <person name="Sun Y."/>
            <person name="Zhan W."/>
            <person name="Jiang J."/>
            <person name="Wang Q."/>
            <person name="Zhang B."/>
            <person name="Ji P."/>
            <person name="Sakyi L.B."/>
            <person name="Cui X."/>
            <person name="Yuan T."/>
            <person name="Jiang B."/>
            <person name="Yang W."/>
            <person name="Lam T.T.-Y."/>
            <person name="Chang Q."/>
            <person name="Ding S."/>
            <person name="Wang X."/>
            <person name="Zhu J."/>
            <person name="Ruan X."/>
            <person name="Zhao L."/>
            <person name="Wei J."/>
            <person name="Que T."/>
            <person name="Du C."/>
            <person name="Cheng J."/>
            <person name="Dai P."/>
            <person name="Han X."/>
            <person name="Huang E."/>
            <person name="Gao Y."/>
            <person name="Liu J."/>
            <person name="Shao H."/>
            <person name="Ye R."/>
            <person name="Li L."/>
            <person name="Wei W."/>
            <person name="Wang X."/>
            <person name="Wang C."/>
            <person name="Huo Q."/>
            <person name="Li W."/>
            <person name="Guo W."/>
            <person name="Chen H."/>
            <person name="Chen S."/>
            <person name="Zhou L."/>
            <person name="Zhou L."/>
            <person name="Ni X."/>
            <person name="Tian J."/>
            <person name="Zhou Y."/>
            <person name="Sheng Y."/>
            <person name="Liu T."/>
            <person name="Pan Y."/>
            <person name="Xia L."/>
            <person name="Li J."/>
            <person name="Zhao F."/>
            <person name="Cao W."/>
        </authorList>
    </citation>
    <scope>NUCLEOTIDE SEQUENCE</scope>
    <source>
        <strain evidence="1">Rsan-2018</strain>
        <tissue evidence="1">Larvae</tissue>
    </source>
</reference>
<proteinExistence type="predicted"/>
<comment type="caution">
    <text evidence="1">The sequence shown here is derived from an EMBL/GenBank/DDBJ whole genome shotgun (WGS) entry which is preliminary data.</text>
</comment>
<sequence>MRPKYAKCGNFKKLRTLSRSVISLLVELDAGASVSAVSEDTFRRKFQSAYLKPSTVLLRSYSGELTPA</sequence>
<protein>
    <submittedName>
        <fullName evidence="1">Uncharacterized protein</fullName>
    </submittedName>
</protein>
<dbReference type="AlphaFoldDB" id="A0A9D4Q9X8"/>